<proteinExistence type="predicted"/>
<dbReference type="WBParaSite" id="RSKR_0000857100.1">
    <property type="protein sequence ID" value="RSKR_0000857100.1"/>
    <property type="gene ID" value="RSKR_0000857100"/>
</dbReference>
<evidence type="ECO:0000313" key="1">
    <source>
        <dbReference type="Proteomes" id="UP000095286"/>
    </source>
</evidence>
<protein>
    <submittedName>
        <fullName evidence="2">Homeobox domain-containing protein</fullName>
    </submittedName>
</protein>
<accession>A0AC35U989</accession>
<dbReference type="Proteomes" id="UP000095286">
    <property type="component" value="Unplaced"/>
</dbReference>
<organism evidence="1 2">
    <name type="scientific">Rhabditophanes sp. KR3021</name>
    <dbReference type="NCBI Taxonomy" id="114890"/>
    <lineage>
        <taxon>Eukaryota</taxon>
        <taxon>Metazoa</taxon>
        <taxon>Ecdysozoa</taxon>
        <taxon>Nematoda</taxon>
        <taxon>Chromadorea</taxon>
        <taxon>Rhabditida</taxon>
        <taxon>Tylenchina</taxon>
        <taxon>Panagrolaimomorpha</taxon>
        <taxon>Strongyloidoidea</taxon>
        <taxon>Alloionematidae</taxon>
        <taxon>Rhabditophanes</taxon>
    </lineage>
</organism>
<name>A0AC35U989_9BILA</name>
<evidence type="ECO:0000313" key="2">
    <source>
        <dbReference type="WBParaSite" id="RSKR_0000857100.1"/>
    </source>
</evidence>
<sequence length="192" mass="22653">MYSNAAEFVLDFSKVQFISDSTSSDEKSENKLELSFGINSILRKTSDKTTENLLMSNLISSENKKLYLDEKISNTFPHINHNEITNVLQIKDTFRQEKRTGHPYKSRAPAKHKKPRTSFTKQQIIILESKFIMQKYLAASERTSLAADLCMSDAQVKTWYQNRRTKWRRQEAEDREFDEKKFKLFRFSDDQF</sequence>
<reference evidence="2" key="1">
    <citation type="submission" date="2016-11" db="UniProtKB">
        <authorList>
            <consortium name="WormBaseParasite"/>
        </authorList>
    </citation>
    <scope>IDENTIFICATION</scope>
    <source>
        <strain evidence="2">KR3021</strain>
    </source>
</reference>